<comment type="caution">
    <text evidence="1">The sequence shown here is derived from an EMBL/GenBank/DDBJ whole genome shotgun (WGS) entry which is preliminary data.</text>
</comment>
<sequence>MNQKQINRNCHYPFLHFIYDDVDDNNDVFYDLYSLSLCCLIFLEYNSKNQIQCLFRMTIV</sequence>
<reference evidence="1 2" key="1">
    <citation type="journal article" date="2018" name="J. Allergy Clin. Immunol.">
        <title>High-quality assembly of Dermatophagoides pteronyssinus genome and transcriptome reveals a wide range of novel allergens.</title>
        <authorList>
            <person name="Liu X.Y."/>
            <person name="Yang K.Y."/>
            <person name="Wang M.Q."/>
            <person name="Kwok J.S."/>
            <person name="Zeng X."/>
            <person name="Yang Z."/>
            <person name="Xiao X.J."/>
            <person name="Lau C.P."/>
            <person name="Li Y."/>
            <person name="Huang Z.M."/>
            <person name="Ba J.G."/>
            <person name="Yim A.K."/>
            <person name="Ouyang C.Y."/>
            <person name="Ngai S.M."/>
            <person name="Chan T.F."/>
            <person name="Leung E.L."/>
            <person name="Liu L."/>
            <person name="Liu Z.G."/>
            <person name="Tsui S.K."/>
        </authorList>
    </citation>
    <scope>NUCLEOTIDE SEQUENCE [LARGE SCALE GENOMIC DNA]</scope>
    <source>
        <strain evidence="1">Derp</strain>
    </source>
</reference>
<reference evidence="1 2" key="2">
    <citation type="journal article" date="2022" name="Mol. Biol. Evol.">
        <title>Comparative Genomics Reveals Insights into the Divergent Evolution of Astigmatic Mites and Household Pest Adaptations.</title>
        <authorList>
            <person name="Xiong Q."/>
            <person name="Wan A.T."/>
            <person name="Liu X."/>
            <person name="Fung C.S."/>
            <person name="Xiao X."/>
            <person name="Malainual N."/>
            <person name="Hou J."/>
            <person name="Wang L."/>
            <person name="Wang M."/>
            <person name="Yang K.Y."/>
            <person name="Cui Y."/>
            <person name="Leung E.L."/>
            <person name="Nong W."/>
            <person name="Shin S.K."/>
            <person name="Au S.W."/>
            <person name="Jeong K.Y."/>
            <person name="Chew F.T."/>
            <person name="Hui J.H."/>
            <person name="Leung T.F."/>
            <person name="Tungtrongchitr A."/>
            <person name="Zhong N."/>
            <person name="Liu Z."/>
            <person name="Tsui S.K."/>
        </authorList>
    </citation>
    <scope>NUCLEOTIDE SEQUENCE [LARGE SCALE GENOMIC DNA]</scope>
    <source>
        <strain evidence="1">Derp</strain>
    </source>
</reference>
<keyword evidence="2" id="KW-1185">Reference proteome</keyword>
<gene>
    <name evidence="1" type="ORF">DERP_001295</name>
</gene>
<accession>A0ABQ8JE19</accession>
<evidence type="ECO:0000313" key="2">
    <source>
        <dbReference type="Proteomes" id="UP000887458"/>
    </source>
</evidence>
<protein>
    <submittedName>
        <fullName evidence="1">Uncharacterized protein</fullName>
    </submittedName>
</protein>
<evidence type="ECO:0000313" key="1">
    <source>
        <dbReference type="EMBL" id="KAH9420861.1"/>
    </source>
</evidence>
<dbReference type="EMBL" id="NJHN03000047">
    <property type="protein sequence ID" value="KAH9420861.1"/>
    <property type="molecule type" value="Genomic_DNA"/>
</dbReference>
<name>A0ABQ8JE19_DERPT</name>
<proteinExistence type="predicted"/>
<dbReference type="Proteomes" id="UP000887458">
    <property type="component" value="Unassembled WGS sequence"/>
</dbReference>
<organism evidence="1 2">
    <name type="scientific">Dermatophagoides pteronyssinus</name>
    <name type="common">European house dust mite</name>
    <dbReference type="NCBI Taxonomy" id="6956"/>
    <lineage>
        <taxon>Eukaryota</taxon>
        <taxon>Metazoa</taxon>
        <taxon>Ecdysozoa</taxon>
        <taxon>Arthropoda</taxon>
        <taxon>Chelicerata</taxon>
        <taxon>Arachnida</taxon>
        <taxon>Acari</taxon>
        <taxon>Acariformes</taxon>
        <taxon>Sarcoptiformes</taxon>
        <taxon>Astigmata</taxon>
        <taxon>Psoroptidia</taxon>
        <taxon>Analgoidea</taxon>
        <taxon>Pyroglyphidae</taxon>
        <taxon>Dermatophagoidinae</taxon>
        <taxon>Dermatophagoides</taxon>
    </lineage>
</organism>